<reference evidence="1 2" key="3">
    <citation type="submission" date="2020-02" db="EMBL/GenBank/DDBJ databases">
        <title>Flavobacterium profundi sp. nov., isolated from a deep-sea seamount.</title>
        <authorList>
            <person name="Zhang D.-C."/>
        </authorList>
    </citation>
    <scope>NUCLEOTIDE SEQUENCE [LARGE SCALE GENOMIC DNA]</scope>
    <source>
        <strain evidence="1 2">EC11</strain>
    </source>
</reference>
<evidence type="ECO:0000313" key="1">
    <source>
        <dbReference type="EMBL" id="NHN25831.1"/>
    </source>
</evidence>
<sequence>MIQIFIRDKKLIKMFELYKEINGHKTNTAVLRQLLNEEDKIVLLEKKIEILQERINILIYKNKNPLTK</sequence>
<proteinExistence type="predicted"/>
<dbReference type="RefSeq" id="WP_140962172.1">
    <property type="nucleotide sequence ID" value="NZ_VEVQ02000005.1"/>
</dbReference>
<comment type="caution">
    <text evidence="1">The sequence shown here is derived from an EMBL/GenBank/DDBJ whole genome shotgun (WGS) entry which is preliminary data.</text>
</comment>
<evidence type="ECO:0008006" key="3">
    <source>
        <dbReference type="Google" id="ProtNLM"/>
    </source>
</evidence>
<accession>A0ABX0IRI4</accession>
<reference evidence="1 2" key="2">
    <citation type="submission" date="2019-05" db="EMBL/GenBank/DDBJ databases">
        <authorList>
            <person name="Lianzixin W."/>
        </authorList>
    </citation>
    <scope>NUCLEOTIDE SEQUENCE [LARGE SCALE GENOMIC DNA]</scope>
    <source>
        <strain evidence="1 2">EC11</strain>
    </source>
</reference>
<protein>
    <recommendedName>
        <fullName evidence="3">HTH merR-type domain-containing protein</fullName>
    </recommendedName>
</protein>
<reference evidence="2" key="1">
    <citation type="submission" date="2019-05" db="EMBL/GenBank/DDBJ databases">
        <title>Flavobacterium profundi sp. nov., isolated from a deep-sea seamount.</title>
        <authorList>
            <person name="Zhang D.-C."/>
        </authorList>
    </citation>
    <scope>NUCLEOTIDE SEQUENCE [LARGE SCALE GENOMIC DNA]</scope>
    <source>
        <strain evidence="2">EC11</strain>
    </source>
</reference>
<gene>
    <name evidence="1" type="ORF">FIA58_009110</name>
</gene>
<keyword evidence="2" id="KW-1185">Reference proteome</keyword>
<organism evidence="1 2">
    <name type="scientific">Flavobacterium jejuense</name>
    <dbReference type="NCBI Taxonomy" id="1544455"/>
    <lineage>
        <taxon>Bacteria</taxon>
        <taxon>Pseudomonadati</taxon>
        <taxon>Bacteroidota</taxon>
        <taxon>Flavobacteriia</taxon>
        <taxon>Flavobacteriales</taxon>
        <taxon>Flavobacteriaceae</taxon>
        <taxon>Flavobacterium</taxon>
    </lineage>
</organism>
<dbReference type="EMBL" id="VEVQ02000005">
    <property type="protein sequence ID" value="NHN25831.1"/>
    <property type="molecule type" value="Genomic_DNA"/>
</dbReference>
<evidence type="ECO:0000313" key="2">
    <source>
        <dbReference type="Proteomes" id="UP000817854"/>
    </source>
</evidence>
<name>A0ABX0IRI4_9FLAO</name>
<dbReference type="Proteomes" id="UP000817854">
    <property type="component" value="Unassembled WGS sequence"/>
</dbReference>